<evidence type="ECO:0000313" key="1">
    <source>
        <dbReference type="EMBL" id="MBJ7593961.1"/>
    </source>
</evidence>
<name>A0A2W5ZDP5_9BACT</name>
<dbReference type="Proteomes" id="UP000248724">
    <property type="component" value="Unassembled WGS sequence"/>
</dbReference>
<dbReference type="Proteomes" id="UP000606991">
    <property type="component" value="Unassembled WGS sequence"/>
</dbReference>
<dbReference type="Pfam" id="PF01263">
    <property type="entry name" value="Aldose_epim"/>
    <property type="match status" value="1"/>
</dbReference>
<dbReference type="SUPFAM" id="SSF74650">
    <property type="entry name" value="Galactose mutarotase-like"/>
    <property type="match status" value="1"/>
</dbReference>
<accession>A0A934N2S5</accession>
<reference evidence="2 3" key="1">
    <citation type="journal article" date="2017" name="Nature">
        <title>Atmospheric trace gases support primary production in Antarctic desert surface soil.</title>
        <authorList>
            <person name="Ji M."/>
            <person name="Greening C."/>
            <person name="Vanwonterghem I."/>
            <person name="Carere C.R."/>
            <person name="Bay S.K."/>
            <person name="Steen J.A."/>
            <person name="Montgomery K."/>
            <person name="Lines T."/>
            <person name="Beardall J."/>
            <person name="van Dorst J."/>
            <person name="Snape I."/>
            <person name="Stott M.B."/>
            <person name="Hugenholtz P."/>
            <person name="Ferrari B.C."/>
        </authorList>
    </citation>
    <scope>NUCLEOTIDE SEQUENCE [LARGE SCALE GENOMIC DNA]</scope>
    <source>
        <strain evidence="2">RRmetagenome_bin12</strain>
    </source>
</reference>
<reference evidence="1 4" key="3">
    <citation type="submission" date="2020-10" db="EMBL/GenBank/DDBJ databases">
        <title>Ca. Dormibacterota MAGs.</title>
        <authorList>
            <person name="Montgomery K."/>
        </authorList>
    </citation>
    <scope>NUCLEOTIDE SEQUENCE [LARGE SCALE GENOMIC DNA]</scope>
    <source>
        <strain evidence="1">SC8812_S17_18</strain>
    </source>
</reference>
<sequence length="321" mass="36061">MSVRFTGDLLGVRQRDSVFSGEQIHLRRDGHHAVIVELSGGVREYEVRGRRLLDGYGEDEMCSGARGQLLVPWPNRLRDGRYRFDGEEYQVPLSEPEKGNAIHGFLRWESWTVAERGDDRVVMEHTLHPRAGYPFALHMSVEYQVSCDGLSARVTATNLGSRPCPYGMGVHPYLRVDDESLELSWLEAPGAVRLLTDEQAIPVGTEDVAGTPYDFRTRTRILGTKLDTAFTELTRDEQGRAWVRLWRGRGDYGVGLWMEHYPYYMLFTGDTLPDRARRRRSVGVEPMTCAPNAFASGQGLVTLAPSESVTTSWGITPLGTP</sequence>
<accession>A0A2W5ZDP5</accession>
<gene>
    <name evidence="2" type="ORF">DLM65_01595</name>
    <name evidence="1" type="ORF">JF886_03725</name>
</gene>
<dbReference type="PANTHER" id="PTHR10091">
    <property type="entry name" value="ALDOSE-1-EPIMERASE"/>
    <property type="match status" value="1"/>
</dbReference>
<dbReference type="AlphaFoldDB" id="A0A2W5ZDP5"/>
<dbReference type="InterPro" id="IPR011013">
    <property type="entry name" value="Gal_mutarotase_sf_dom"/>
</dbReference>
<evidence type="ECO:0000313" key="4">
    <source>
        <dbReference type="Proteomes" id="UP000606991"/>
    </source>
</evidence>
<comment type="caution">
    <text evidence="2">The sequence shown here is derived from an EMBL/GenBank/DDBJ whole genome shotgun (WGS) entry which is preliminary data.</text>
</comment>
<dbReference type="EMBL" id="QHBU01000032">
    <property type="protein sequence ID" value="PZR83569.1"/>
    <property type="molecule type" value="Genomic_DNA"/>
</dbReference>
<protein>
    <submittedName>
        <fullName evidence="1">Aldose 1-epimerase family protein</fullName>
    </submittedName>
    <submittedName>
        <fullName evidence="2">Aldose epimerase</fullName>
    </submittedName>
</protein>
<reference evidence="2" key="2">
    <citation type="submission" date="2018-05" db="EMBL/GenBank/DDBJ databases">
        <authorList>
            <person name="Ferrari B."/>
        </authorList>
    </citation>
    <scope>NUCLEOTIDE SEQUENCE</scope>
    <source>
        <strain evidence="2">RRmetagenome_bin12</strain>
    </source>
</reference>
<dbReference type="InterPro" id="IPR037480">
    <property type="entry name" value="YihR-like"/>
</dbReference>
<dbReference type="CDD" id="cd09022">
    <property type="entry name" value="Aldose_epim_Ec_YihR"/>
    <property type="match status" value="1"/>
</dbReference>
<evidence type="ECO:0000313" key="3">
    <source>
        <dbReference type="Proteomes" id="UP000248724"/>
    </source>
</evidence>
<dbReference type="PANTHER" id="PTHR10091:SF0">
    <property type="entry name" value="GALACTOSE MUTAROTASE"/>
    <property type="match status" value="1"/>
</dbReference>
<dbReference type="GO" id="GO:0033499">
    <property type="term" value="P:galactose catabolic process via UDP-galactose, Leloir pathway"/>
    <property type="evidence" value="ECO:0007669"/>
    <property type="project" value="TreeGrafter"/>
</dbReference>
<dbReference type="InterPro" id="IPR008183">
    <property type="entry name" value="Aldose_1/G6P_1-epimerase"/>
</dbReference>
<proteinExistence type="predicted"/>
<dbReference type="GO" id="GO:0030246">
    <property type="term" value="F:carbohydrate binding"/>
    <property type="evidence" value="ECO:0007669"/>
    <property type="project" value="InterPro"/>
</dbReference>
<organism evidence="2 3">
    <name type="scientific">Candidatus Aeolococcus gillhamiae</name>
    <dbReference type="NCBI Taxonomy" id="3127015"/>
    <lineage>
        <taxon>Bacteria</taxon>
        <taxon>Bacillati</taxon>
        <taxon>Candidatus Dormiibacterota</taxon>
        <taxon>Candidatus Dormibacteria</taxon>
        <taxon>Candidatus Aeolococcales</taxon>
        <taxon>Candidatus Aeolococcaceae</taxon>
        <taxon>Candidatus Aeolococcus</taxon>
    </lineage>
</organism>
<evidence type="ECO:0000313" key="2">
    <source>
        <dbReference type="EMBL" id="PZR83569.1"/>
    </source>
</evidence>
<dbReference type="InterPro" id="IPR014718">
    <property type="entry name" value="GH-type_carb-bd"/>
</dbReference>
<dbReference type="GO" id="GO:0006006">
    <property type="term" value="P:glucose metabolic process"/>
    <property type="evidence" value="ECO:0007669"/>
    <property type="project" value="TreeGrafter"/>
</dbReference>
<dbReference type="EMBL" id="JAEKNS010000043">
    <property type="protein sequence ID" value="MBJ7593961.1"/>
    <property type="molecule type" value="Genomic_DNA"/>
</dbReference>
<dbReference type="GO" id="GO:0004034">
    <property type="term" value="F:aldose 1-epimerase activity"/>
    <property type="evidence" value="ECO:0007669"/>
    <property type="project" value="TreeGrafter"/>
</dbReference>
<dbReference type="Gene3D" id="2.70.98.10">
    <property type="match status" value="1"/>
</dbReference>
<dbReference type="RefSeq" id="WP_337309753.1">
    <property type="nucleotide sequence ID" value="NZ_JAEKNS010000043.1"/>
</dbReference>